<dbReference type="Proteomes" id="UP000809349">
    <property type="component" value="Unassembled WGS sequence"/>
</dbReference>
<reference evidence="3 4" key="1">
    <citation type="submission" date="2021-08" db="EMBL/GenBank/DDBJ databases">
        <title>Massilia sp. R798.</title>
        <authorList>
            <person name="Baek J.H."/>
            <person name="Jung H.S."/>
            <person name="Kim K.R."/>
            <person name="Jeon C.O."/>
        </authorList>
    </citation>
    <scope>NUCLEOTIDE SEQUENCE [LARGE SCALE GENOMIC DNA]</scope>
    <source>
        <strain evidence="3 4">R798</strain>
    </source>
</reference>
<feature type="domain" description="Acyltransferase 3" evidence="2">
    <location>
        <begin position="15"/>
        <end position="343"/>
    </location>
</feature>
<feature type="transmembrane region" description="Helical" evidence="1">
    <location>
        <begin position="260"/>
        <end position="282"/>
    </location>
</feature>
<organism evidence="3 4">
    <name type="scientific">Massilia soli</name>
    <dbReference type="NCBI Taxonomy" id="2792854"/>
    <lineage>
        <taxon>Bacteria</taxon>
        <taxon>Pseudomonadati</taxon>
        <taxon>Pseudomonadota</taxon>
        <taxon>Betaproteobacteria</taxon>
        <taxon>Burkholderiales</taxon>
        <taxon>Oxalobacteraceae</taxon>
        <taxon>Telluria group</taxon>
        <taxon>Massilia</taxon>
    </lineage>
</organism>
<feature type="transmembrane region" description="Helical" evidence="1">
    <location>
        <begin position="147"/>
        <end position="168"/>
    </location>
</feature>
<keyword evidence="1" id="KW-1133">Transmembrane helix</keyword>
<dbReference type="PANTHER" id="PTHR23028:SF131">
    <property type="entry name" value="BLR2367 PROTEIN"/>
    <property type="match status" value="1"/>
</dbReference>
<comment type="caution">
    <text evidence="3">The sequence shown here is derived from an EMBL/GenBank/DDBJ whole genome shotgun (WGS) entry which is preliminary data.</text>
</comment>
<feature type="transmembrane region" description="Helical" evidence="1">
    <location>
        <begin position="53"/>
        <end position="69"/>
    </location>
</feature>
<dbReference type="InterPro" id="IPR002656">
    <property type="entry name" value="Acyl_transf_3_dom"/>
</dbReference>
<name>A0ABS7SJT8_9BURK</name>
<dbReference type="RefSeq" id="WP_223464971.1">
    <property type="nucleotide sequence ID" value="NZ_JAFBIL020000001.1"/>
</dbReference>
<keyword evidence="1" id="KW-0812">Transmembrane</keyword>
<feature type="transmembrane region" description="Helical" evidence="1">
    <location>
        <begin position="326"/>
        <end position="344"/>
    </location>
</feature>
<dbReference type="InterPro" id="IPR050879">
    <property type="entry name" value="Acyltransferase_3"/>
</dbReference>
<keyword evidence="4" id="KW-1185">Reference proteome</keyword>
<keyword evidence="3" id="KW-0808">Transferase</keyword>
<keyword evidence="1" id="KW-0472">Membrane</keyword>
<gene>
    <name evidence="3" type="ORF">I4X03_002245</name>
</gene>
<feature type="transmembrane region" description="Helical" evidence="1">
    <location>
        <begin position="294"/>
        <end position="314"/>
    </location>
</feature>
<evidence type="ECO:0000259" key="2">
    <source>
        <dbReference type="Pfam" id="PF01757"/>
    </source>
</evidence>
<evidence type="ECO:0000313" key="3">
    <source>
        <dbReference type="EMBL" id="MBZ2206075.1"/>
    </source>
</evidence>
<dbReference type="Pfam" id="PF01757">
    <property type="entry name" value="Acyl_transf_3"/>
    <property type="match status" value="1"/>
</dbReference>
<proteinExistence type="predicted"/>
<dbReference type="EMBL" id="JAFBIL020000001">
    <property type="protein sequence ID" value="MBZ2206075.1"/>
    <property type="molecule type" value="Genomic_DNA"/>
</dbReference>
<dbReference type="PANTHER" id="PTHR23028">
    <property type="entry name" value="ACETYLTRANSFERASE"/>
    <property type="match status" value="1"/>
</dbReference>
<keyword evidence="3" id="KW-0012">Acyltransferase</keyword>
<protein>
    <submittedName>
        <fullName evidence="3">Acyltransferase</fullName>
    </submittedName>
</protein>
<accession>A0ABS7SJT8</accession>
<dbReference type="GO" id="GO:0016746">
    <property type="term" value="F:acyltransferase activity"/>
    <property type="evidence" value="ECO:0007669"/>
    <property type="project" value="UniProtKB-KW"/>
</dbReference>
<evidence type="ECO:0000256" key="1">
    <source>
        <dbReference type="SAM" id="Phobius"/>
    </source>
</evidence>
<feature type="transmembrane region" description="Helical" evidence="1">
    <location>
        <begin position="90"/>
        <end position="108"/>
    </location>
</feature>
<feature type="transmembrane region" description="Helical" evidence="1">
    <location>
        <begin position="12"/>
        <end position="33"/>
    </location>
</feature>
<evidence type="ECO:0000313" key="4">
    <source>
        <dbReference type="Proteomes" id="UP000809349"/>
    </source>
</evidence>
<feature type="transmembrane region" description="Helical" evidence="1">
    <location>
        <begin position="174"/>
        <end position="202"/>
    </location>
</feature>
<sequence length="375" mass="41919">MQTNRPGLALDFSLYLDAARFGAAAMVVVAHLLMLRLIDGPVAAFVPDLGREAVIVFFVLSGFVIKYSVEQKHASPRDYVVARCARIYSVALPVVTLAFVLVALVLTFSDVAVTTGYQVAKAYIYFPFHMLFAGEFWNLAETPPWLLPYWSLGYEVWYYALFGIAYYLSGARRLVLLAAVLLLVGFKLWMLLPVWLSGVWLYEWSKSHAVPPRWASAGWLLSLAALCVFKLVDADIYLRAYGSAIWPFPGLRLISADRYLADYAVCALVLINFACARSMSFAWLRKVKRPVRALAGHTFTLYLVHNLVLMAWKAFYPHNPANPGDLALLLFAVGVATYVLGFVTERRKGAFERLFRGLSERASRLVVPAKAGTHT</sequence>